<keyword evidence="9 20" id="KW-0472">Membrane</keyword>
<dbReference type="FunFam" id="3.40.190.10:FF:000147">
    <property type="entry name" value="Uncharacterized protein, isoform C"/>
    <property type="match status" value="1"/>
</dbReference>
<dbReference type="InterPro" id="IPR001828">
    <property type="entry name" value="ANF_lig-bd_rcpt"/>
</dbReference>
<feature type="transmembrane region" description="Helical" evidence="20">
    <location>
        <begin position="1656"/>
        <end position="1677"/>
    </location>
</feature>
<dbReference type="Gene3D" id="3.40.50.2300">
    <property type="match status" value="4"/>
</dbReference>
<dbReference type="InterPro" id="IPR028082">
    <property type="entry name" value="Peripla_BP_I"/>
</dbReference>
<evidence type="ECO:0000256" key="11">
    <source>
        <dbReference type="ARBA" id="ARBA00023180"/>
    </source>
</evidence>
<feature type="transmembrane region" description="Helical" evidence="20">
    <location>
        <begin position="551"/>
        <end position="570"/>
    </location>
</feature>
<keyword evidence="12" id="KW-0628">Postsynaptic cell membrane</keyword>
<dbReference type="FunFam" id="3.40.190.10:FF:000060">
    <property type="entry name" value="Glutamate receptor ionotropic, kainate 1"/>
    <property type="match status" value="1"/>
</dbReference>
<dbReference type="EMBL" id="UFQT01000433">
    <property type="protein sequence ID" value="SSX24254.1"/>
    <property type="molecule type" value="Genomic_DNA"/>
</dbReference>
<evidence type="ECO:0000313" key="25">
    <source>
        <dbReference type="EMBL" id="SSX24254.1"/>
    </source>
</evidence>
<protein>
    <submittedName>
        <fullName evidence="24">CSON010578 protein</fullName>
    </submittedName>
</protein>
<evidence type="ECO:0000256" key="13">
    <source>
        <dbReference type="ARBA" id="ARBA00023286"/>
    </source>
</evidence>
<evidence type="ECO:0000256" key="10">
    <source>
        <dbReference type="ARBA" id="ARBA00023170"/>
    </source>
</evidence>
<comment type="similarity">
    <text evidence="1">Belongs to the glutamate-gated ion channel (TC 1.A.10.1) family.</text>
</comment>
<accession>A0A336KHH4</accession>
<evidence type="ECO:0000256" key="1">
    <source>
        <dbReference type="ARBA" id="ARBA00008685"/>
    </source>
</evidence>
<dbReference type="GO" id="GO:0045211">
    <property type="term" value="C:postsynaptic membrane"/>
    <property type="evidence" value="ECO:0007669"/>
    <property type="project" value="UniProtKB-SubCell"/>
</dbReference>
<evidence type="ECO:0000259" key="22">
    <source>
        <dbReference type="SMART" id="SM00079"/>
    </source>
</evidence>
<feature type="transmembrane region" description="Helical" evidence="20">
    <location>
        <begin position="1423"/>
        <end position="1444"/>
    </location>
</feature>
<dbReference type="GO" id="GO:0015276">
    <property type="term" value="F:ligand-gated monoatomic ion channel activity"/>
    <property type="evidence" value="ECO:0007669"/>
    <property type="project" value="InterPro"/>
</dbReference>
<evidence type="ECO:0000256" key="20">
    <source>
        <dbReference type="SAM" id="Phobius"/>
    </source>
</evidence>
<evidence type="ECO:0000256" key="6">
    <source>
        <dbReference type="ARBA" id="ARBA00022989"/>
    </source>
</evidence>
<keyword evidence="11" id="KW-0325">Glycoprotein</keyword>
<keyword evidence="5 21" id="KW-0732">Signal</keyword>
<evidence type="ECO:0000256" key="17">
    <source>
        <dbReference type="PIRSR" id="PIRSR601508-2"/>
    </source>
</evidence>
<keyword evidence="7" id="KW-0770">Synapse</keyword>
<evidence type="ECO:0000256" key="18">
    <source>
        <dbReference type="PIRSR" id="PIRSR601508-3"/>
    </source>
</evidence>
<proteinExistence type="inferred from homology"/>
<feature type="binding site" evidence="16">
    <location>
        <position position="678"/>
    </location>
    <ligand>
        <name>L-glutamate</name>
        <dbReference type="ChEBI" id="CHEBI:29985"/>
    </ligand>
</feature>
<dbReference type="VEuPathDB" id="VectorBase:CSON010578"/>
<dbReference type="SUPFAM" id="SSF53822">
    <property type="entry name" value="Periplasmic binding protein-like I"/>
    <property type="match status" value="2"/>
</dbReference>
<dbReference type="EMBL" id="UFQS01000433">
    <property type="protein sequence ID" value="SSX03889.1"/>
    <property type="molecule type" value="Genomic_DNA"/>
</dbReference>
<feature type="signal peptide" evidence="21">
    <location>
        <begin position="1"/>
        <end position="22"/>
    </location>
</feature>
<dbReference type="GO" id="GO:0038023">
    <property type="term" value="F:signaling receptor activity"/>
    <property type="evidence" value="ECO:0007669"/>
    <property type="project" value="InterPro"/>
</dbReference>
<feature type="domain" description="Ionotropic glutamate receptor C-terminal" evidence="22">
    <location>
        <begin position="1290"/>
        <end position="1633"/>
    </location>
</feature>
<dbReference type="PANTHER" id="PTHR18966">
    <property type="entry name" value="IONOTROPIC GLUTAMATE RECEPTOR"/>
    <property type="match status" value="1"/>
</dbReference>
<feature type="domain" description="Ionotropic glutamate receptor L-glutamate and glycine-binding" evidence="23">
    <location>
        <begin position="428"/>
        <end position="495"/>
    </location>
</feature>
<feature type="chain" id="PRO_5036062045" evidence="21">
    <location>
        <begin position="23"/>
        <end position="1733"/>
    </location>
</feature>
<evidence type="ECO:0000256" key="5">
    <source>
        <dbReference type="ARBA" id="ARBA00022729"/>
    </source>
</evidence>
<comment type="subcellular location">
    <subcellularLocation>
        <location evidence="15">Postsynaptic cell membrane</location>
        <topology evidence="15">Multi-pass membrane protein</topology>
    </subcellularLocation>
</comment>
<evidence type="ECO:0000256" key="19">
    <source>
        <dbReference type="SAM" id="MobiDB-lite"/>
    </source>
</evidence>
<keyword evidence="10" id="KW-0675">Receptor</keyword>
<reference evidence="24" key="1">
    <citation type="submission" date="2018-04" db="EMBL/GenBank/DDBJ databases">
        <authorList>
            <person name="Go L.Y."/>
            <person name="Mitchell J.A."/>
        </authorList>
    </citation>
    <scope>NUCLEOTIDE SEQUENCE</scope>
    <source>
        <tissue evidence="24">Whole organism</tissue>
    </source>
</reference>
<evidence type="ECO:0000256" key="2">
    <source>
        <dbReference type="ARBA" id="ARBA00022448"/>
    </source>
</evidence>
<keyword evidence="18" id="KW-1015">Disulfide bond</keyword>
<feature type="transmembrane region" description="Helical" evidence="20">
    <location>
        <begin position="817"/>
        <end position="838"/>
    </location>
</feature>
<name>A0A336KHH4_CULSO</name>
<feature type="binding site" evidence="16">
    <location>
        <position position="726"/>
    </location>
    <ligand>
        <name>L-glutamate</name>
        <dbReference type="ChEBI" id="CHEBI:29985"/>
    </ligand>
</feature>
<dbReference type="SMART" id="SM00918">
    <property type="entry name" value="Lig_chan-Glu_bd"/>
    <property type="match status" value="2"/>
</dbReference>
<feature type="site" description="Interaction with the cone snail toxin Con-ikot-ikot" evidence="17">
    <location>
        <position position="772"/>
    </location>
</feature>
<evidence type="ECO:0000256" key="15">
    <source>
        <dbReference type="ARBA" id="ARBA00034104"/>
    </source>
</evidence>
<dbReference type="Pfam" id="PF10613">
    <property type="entry name" value="Lig_chan-Glu_bd"/>
    <property type="match status" value="2"/>
</dbReference>
<dbReference type="FunFam" id="3.40.190.10:FF:000117">
    <property type="entry name" value="Glutamate receptor, ionotropic kainate"/>
    <property type="match status" value="1"/>
</dbReference>
<sequence>MHKIGLWLFGALILTVIENAVSRRENPKQRKEIPLGAIFEEDDTESEVAFRCAIEWQNMQTRDYEFVPIIKHVSSMDSYKAGQIACEMASQGVAAIFGPSSPFTSGIVSSIANTLEIPHIVTHWTPVTPNQEHHRMTINMYPDSEVLSSAILDLVTDYDWKQFTIIYDDDSGLIHLKDVLSAHGPEDQPIIVRKLDDEEDQRPVLKALQDMGESHIILAVNTERVIELLRQAAEVKLFGDYVSFIIADLDIHTIDFEEITHSGTNITAMRLIHTDNDELMYMTQLWKQRDRGLRIQGVNNYTMSGIFNDAVKIFVSAFMDIDSTEEIEIAQLSCDEPEPWQQGNSITSFLKRKEGEGVTGKIGFNEYGERTLFNLEIIELGKDGFKTIGTWDPLNKVEYTRTEGDVTAQVVESLQNKTFIVSSRIGKPFLMMREPEEGEILEGNARYEGYSMDLIKEVARVLGFKFRFELAPDGKYGGYNKVTKKWDGLIKQLLDRKADLAICDLTITQQRRSAVDFTMPFMTLGISILYKKPIKEPPSLFSFLLPLSSDVWLYTCTAYLGISLLLFALARMAANDWENPHPCKDDNEELENIWGLMNCTWLTMGSIMGQGCDILPKSASTRLVAGMWWFFALIMLSSYTANLAAFLTNERMDSSINGAEDLSKQSKVKCGVVDGGSTAAFFRDSNFSTYQRIWASMESAKPSVFVKSNDEGKERVKKGDYAFFMESTTLEYLTERDCELTQLGGLLDSKGYGIALPLNSPYRTAISQAVIKLQEEGKLLTIKDKWWKIDDGCSKKESGDSGDSDAAELSIGAVGGVFLVLGCGIGCAFVIGILEFLWNVRKIAVESKIPQSQALKSELLFALNFWITNKPVNPVESEAPEEEEDEEDRDENYDCSKAYSRQCAIFPPILTQTEIAFRAALRRANLNTHGFELVPSIKYVADTDSFKAEIAACELLEEGVAAIFGPSSNLTSGIVDSICNTFQIPHIMGHWTYDRMRYHYSSSKKQPQPRYMTINVYPDSDVLSAALADLIRDYDWKSYTIVYDNDDNLIRLKDVLGLHGPKDPPCTIVQLDHGNDYRPALKKIYFSTEPHIILSVDAHRIVDILHQAREVQLGIITSNITALRLLDPTSDDVDNVASFMRNEQKQLGQITYLTKEEYMKKMQQESVIYFDAVQLLAQSIDDLNEDEPIFTQSLTCQEFRQWPDGFKIASYMKRKEIEGISGKLLFDERGHRRDFRLEIIELSQKKDNGHNSVENGFKRIGTWDAQNKITYTRTEGELMEQLEVSLQNKTFIVASRIGAPFLTFRKPEDGEILEGNARFEGYSLDLIDSIARHLGFQYRMELVPDGKYGGYNKKTKKWDGLVKQLLDRKADLAICDLTITHERRTAVDFTMPFMTLGISILYSKPVKQPPAMFSFLQPLSTDVWICTAAAYLGVSILTFILARMANAEWEDPHPCNPSEEKENIWGMLNCTWLTMGSVMGQGSDILPKANSTRLVTGMWYFFALIMLASYTANLAAFLTMERMEASINNAEELSQQTKIKYGVLEGGSSAAFFRDSNHSTYKRMWAAMESAQPSVFTKSNDEGRDRVLNGKGNYAYLMESTTLEYIIERNCSLTQIGNWLDSKGYGIAMPRGKCQADSTAAAGSAAELGIANVGGVFLLVGLGILTGFIIAFFEFMWNVRKIAVEEKMTQWEAFVQEIKFAIKVNVTSKPVQKSTSEISSIGRSKRSRSSTLE</sequence>
<feature type="domain" description="Ionotropic glutamate receptor L-glutamate and glycine-binding" evidence="23">
    <location>
        <begin position="1300"/>
        <end position="1367"/>
    </location>
</feature>
<feature type="transmembrane region" description="Helical" evidence="20">
    <location>
        <begin position="1498"/>
        <end position="1518"/>
    </location>
</feature>
<evidence type="ECO:0000259" key="23">
    <source>
        <dbReference type="SMART" id="SM00918"/>
    </source>
</evidence>
<feature type="binding site" evidence="16">
    <location>
        <position position="506"/>
    </location>
    <ligand>
        <name>L-glutamate</name>
        <dbReference type="ChEBI" id="CHEBI:29985"/>
    </ligand>
</feature>
<dbReference type="CDD" id="cd06382">
    <property type="entry name" value="PBP1_iGluR_Kainate"/>
    <property type="match status" value="2"/>
</dbReference>
<evidence type="ECO:0000256" key="3">
    <source>
        <dbReference type="ARBA" id="ARBA00022475"/>
    </source>
</evidence>
<dbReference type="FunFam" id="3.40.190.10:FF:000061">
    <property type="entry name" value="Glutamate receptor, ionotropic kainate"/>
    <property type="match status" value="1"/>
</dbReference>
<feature type="binding site" evidence="16">
    <location>
        <position position="511"/>
    </location>
    <ligand>
        <name>L-glutamate</name>
        <dbReference type="ChEBI" id="CHEBI:29985"/>
    </ligand>
</feature>
<dbReference type="InterPro" id="IPR001508">
    <property type="entry name" value="Iono_Glu_rcpt_met"/>
</dbReference>
<keyword evidence="3" id="KW-1003">Cell membrane</keyword>
<evidence type="ECO:0000256" key="4">
    <source>
        <dbReference type="ARBA" id="ARBA00022692"/>
    </source>
</evidence>
<keyword evidence="6 20" id="KW-1133">Transmembrane helix</keyword>
<feature type="transmembrane region" description="Helical" evidence="20">
    <location>
        <begin position="627"/>
        <end position="647"/>
    </location>
</feature>
<dbReference type="PRINTS" id="PR00177">
    <property type="entry name" value="NMDARECEPTOR"/>
</dbReference>
<dbReference type="Gene3D" id="3.40.190.10">
    <property type="entry name" value="Periplasmic binding protein-like II"/>
    <property type="match status" value="3"/>
</dbReference>
<dbReference type="FunFam" id="1.10.287.70:FF:000105">
    <property type="entry name" value="Eye-enriched kainate receptor, isoform A"/>
    <property type="match status" value="2"/>
</dbReference>
<feature type="region of interest" description="Disordered" evidence="19">
    <location>
        <begin position="1713"/>
        <end position="1733"/>
    </location>
</feature>
<dbReference type="SUPFAM" id="SSF53850">
    <property type="entry name" value="Periplasmic binding protein-like II"/>
    <property type="match status" value="2"/>
</dbReference>
<feature type="domain" description="Ionotropic glutamate receptor C-terminal" evidence="22">
    <location>
        <begin position="418"/>
        <end position="789"/>
    </location>
</feature>
<evidence type="ECO:0000256" key="12">
    <source>
        <dbReference type="ARBA" id="ARBA00023257"/>
    </source>
</evidence>
<evidence type="ECO:0000256" key="16">
    <source>
        <dbReference type="PIRSR" id="PIRSR601508-1"/>
    </source>
</evidence>
<keyword evidence="13" id="KW-1071">Ligand-gated ion channel</keyword>
<organism evidence="24">
    <name type="scientific">Culicoides sonorensis</name>
    <name type="common">Biting midge</name>
    <dbReference type="NCBI Taxonomy" id="179676"/>
    <lineage>
        <taxon>Eukaryota</taxon>
        <taxon>Metazoa</taxon>
        <taxon>Ecdysozoa</taxon>
        <taxon>Arthropoda</taxon>
        <taxon>Hexapoda</taxon>
        <taxon>Insecta</taxon>
        <taxon>Pterygota</taxon>
        <taxon>Neoptera</taxon>
        <taxon>Endopterygota</taxon>
        <taxon>Diptera</taxon>
        <taxon>Nematocera</taxon>
        <taxon>Chironomoidea</taxon>
        <taxon>Ceratopogonidae</taxon>
        <taxon>Ceratopogoninae</taxon>
        <taxon>Culicoides</taxon>
        <taxon>Monoculicoides</taxon>
    </lineage>
</organism>
<dbReference type="Gene3D" id="1.10.287.70">
    <property type="match status" value="2"/>
</dbReference>
<feature type="compositionally biased region" description="Basic residues" evidence="19">
    <location>
        <begin position="1723"/>
        <end position="1733"/>
    </location>
</feature>
<evidence type="ECO:0000256" key="8">
    <source>
        <dbReference type="ARBA" id="ARBA00023065"/>
    </source>
</evidence>
<evidence type="ECO:0000256" key="14">
    <source>
        <dbReference type="ARBA" id="ARBA00023303"/>
    </source>
</evidence>
<keyword evidence="14" id="KW-0407">Ion channel</keyword>
<keyword evidence="2" id="KW-0813">Transport</keyword>
<reference evidence="25" key="2">
    <citation type="submission" date="2018-07" db="EMBL/GenBank/DDBJ databases">
        <authorList>
            <person name="Quirk P.G."/>
            <person name="Krulwich T.A."/>
        </authorList>
    </citation>
    <scope>NUCLEOTIDE SEQUENCE</scope>
</reference>
<gene>
    <name evidence="24" type="primary">CSON010578</name>
</gene>
<evidence type="ECO:0000256" key="21">
    <source>
        <dbReference type="SAM" id="SignalP"/>
    </source>
</evidence>
<evidence type="ECO:0000256" key="7">
    <source>
        <dbReference type="ARBA" id="ARBA00023018"/>
    </source>
</evidence>
<dbReference type="Pfam" id="PF01094">
    <property type="entry name" value="ANF_receptor"/>
    <property type="match status" value="2"/>
</dbReference>
<dbReference type="InterPro" id="IPR019594">
    <property type="entry name" value="Glu/Gly-bd"/>
</dbReference>
<evidence type="ECO:0000313" key="24">
    <source>
        <dbReference type="EMBL" id="SSX03889.1"/>
    </source>
</evidence>
<feature type="site" description="Crucial to convey clamshell closure to channel opening" evidence="17">
    <location>
        <position position="656"/>
    </location>
</feature>
<feature type="binding site" evidence="16">
    <location>
        <position position="677"/>
    </location>
    <ligand>
        <name>L-glutamate</name>
        <dbReference type="ChEBI" id="CHEBI:29985"/>
    </ligand>
</feature>
<feature type="site" description="Interaction with the cone snail toxin Con-ikot-ikot" evidence="17">
    <location>
        <position position="683"/>
    </location>
</feature>
<keyword evidence="4 20" id="KW-0812">Transmembrane</keyword>
<evidence type="ECO:0000256" key="9">
    <source>
        <dbReference type="ARBA" id="ARBA00023136"/>
    </source>
</evidence>
<dbReference type="SMART" id="SM00079">
    <property type="entry name" value="PBPe"/>
    <property type="match status" value="2"/>
</dbReference>
<keyword evidence="8" id="KW-0406">Ion transport</keyword>
<dbReference type="Pfam" id="PF00060">
    <property type="entry name" value="Lig_chan"/>
    <property type="match status" value="2"/>
</dbReference>
<dbReference type="InterPro" id="IPR015683">
    <property type="entry name" value="Ionotropic_Glu_rcpt"/>
</dbReference>
<feature type="disulfide bond" evidence="18">
    <location>
        <begin position="738"/>
        <end position="793"/>
    </location>
</feature>
<dbReference type="InterPro" id="IPR001320">
    <property type="entry name" value="Iontro_rcpt_C"/>
</dbReference>
<dbReference type="OMA" id="FSEEVWI"/>